<comment type="caution">
    <text evidence="1">The sequence shown here is derived from an EMBL/GenBank/DDBJ whole genome shotgun (WGS) entry which is preliminary data.</text>
</comment>
<reference evidence="1" key="2">
    <citation type="journal article" date="2022" name="Res Sq">
        <title>Comparative Genomics Reveals Insights into the Divergent Evolution of Astigmatic Mites and Household Pest Adaptations.</title>
        <authorList>
            <person name="Xiong Q."/>
            <person name="Wan A.T.-Y."/>
            <person name="Liu X.-Y."/>
            <person name="Fung C.S.-H."/>
            <person name="Xiao X."/>
            <person name="Malainual N."/>
            <person name="Hou J."/>
            <person name="Wang L."/>
            <person name="Wang M."/>
            <person name="Yang K."/>
            <person name="Cui Y."/>
            <person name="Leung E."/>
            <person name="Nong W."/>
            <person name="Shin S.-K."/>
            <person name="Au S."/>
            <person name="Jeong K.Y."/>
            <person name="Chew F.T."/>
            <person name="Hui J."/>
            <person name="Leung T.F."/>
            <person name="Tungtrongchitr A."/>
            <person name="Zhong N."/>
            <person name="Liu Z."/>
            <person name="Tsui S."/>
        </authorList>
    </citation>
    <scope>NUCLEOTIDE SEQUENCE</scope>
    <source>
        <strain evidence="1">Derf</strain>
        <tissue evidence="1">Whole organism</tissue>
    </source>
</reference>
<protein>
    <submittedName>
        <fullName evidence="1">Uncharacterized protein</fullName>
    </submittedName>
</protein>
<dbReference type="AlphaFoldDB" id="A0A922HLB5"/>
<proteinExistence type="predicted"/>
<gene>
    <name evidence="1" type="ORF">DERF_014201</name>
</gene>
<name>A0A922HLB5_DERFA</name>
<sequence>MNARRYRYFCLFKNGPILFTQKREKIRLLLPSFIMIDDDDGQWLE</sequence>
<accession>A0A922HLB5</accession>
<evidence type="ECO:0000313" key="2">
    <source>
        <dbReference type="Proteomes" id="UP000790347"/>
    </source>
</evidence>
<evidence type="ECO:0000313" key="1">
    <source>
        <dbReference type="EMBL" id="KAH9493457.1"/>
    </source>
</evidence>
<keyword evidence="2" id="KW-1185">Reference proteome</keyword>
<reference evidence="1" key="1">
    <citation type="submission" date="2013-05" db="EMBL/GenBank/DDBJ databases">
        <authorList>
            <person name="Yim A.K.Y."/>
            <person name="Chan T.F."/>
            <person name="Ji K.M."/>
            <person name="Liu X.Y."/>
            <person name="Zhou J.W."/>
            <person name="Li R.Q."/>
            <person name="Yang K.Y."/>
            <person name="Li J."/>
            <person name="Li M."/>
            <person name="Law P.T.W."/>
            <person name="Wu Y.L."/>
            <person name="Cai Z.L."/>
            <person name="Qin H."/>
            <person name="Bao Y."/>
            <person name="Leung R.K.K."/>
            <person name="Ng P.K.S."/>
            <person name="Zou J."/>
            <person name="Zhong X.J."/>
            <person name="Ran P.X."/>
            <person name="Zhong N.S."/>
            <person name="Liu Z.G."/>
            <person name="Tsui S.K.W."/>
        </authorList>
    </citation>
    <scope>NUCLEOTIDE SEQUENCE</scope>
    <source>
        <strain evidence="1">Derf</strain>
        <tissue evidence="1">Whole organism</tissue>
    </source>
</reference>
<organism evidence="1 2">
    <name type="scientific">Dermatophagoides farinae</name>
    <name type="common">American house dust mite</name>
    <dbReference type="NCBI Taxonomy" id="6954"/>
    <lineage>
        <taxon>Eukaryota</taxon>
        <taxon>Metazoa</taxon>
        <taxon>Ecdysozoa</taxon>
        <taxon>Arthropoda</taxon>
        <taxon>Chelicerata</taxon>
        <taxon>Arachnida</taxon>
        <taxon>Acari</taxon>
        <taxon>Acariformes</taxon>
        <taxon>Sarcoptiformes</taxon>
        <taxon>Astigmata</taxon>
        <taxon>Psoroptidia</taxon>
        <taxon>Analgoidea</taxon>
        <taxon>Pyroglyphidae</taxon>
        <taxon>Dermatophagoidinae</taxon>
        <taxon>Dermatophagoides</taxon>
    </lineage>
</organism>
<dbReference type="EMBL" id="ASGP02000008">
    <property type="protein sequence ID" value="KAH9493457.1"/>
    <property type="molecule type" value="Genomic_DNA"/>
</dbReference>
<dbReference type="Proteomes" id="UP000790347">
    <property type="component" value="Unassembled WGS sequence"/>
</dbReference>